<proteinExistence type="predicted"/>
<dbReference type="AlphaFoldDB" id="H0EWN6"/>
<reference evidence="1 2" key="1">
    <citation type="journal article" date="2012" name="Eukaryot. Cell">
        <title>Genome sequence of the fungus Glarea lozoyensis: the first genome sequence of a species from the Helotiaceae family.</title>
        <authorList>
            <person name="Youssar L."/>
            <person name="Gruening B.A."/>
            <person name="Erxleben A."/>
            <person name="Guenther S."/>
            <person name="Huettel W."/>
        </authorList>
    </citation>
    <scope>NUCLEOTIDE SEQUENCE [LARGE SCALE GENOMIC DNA]</scope>
    <source>
        <strain evidence="2">ATCC 74030 / MF5533</strain>
    </source>
</reference>
<protein>
    <submittedName>
        <fullName evidence="1">Uncharacterized protein</fullName>
    </submittedName>
</protein>
<organism evidence="1 2">
    <name type="scientific">Glarea lozoyensis (strain ATCC 74030 / MF5533)</name>
    <dbReference type="NCBI Taxonomy" id="1104152"/>
    <lineage>
        <taxon>Eukaryota</taxon>
        <taxon>Fungi</taxon>
        <taxon>Dikarya</taxon>
        <taxon>Ascomycota</taxon>
        <taxon>Pezizomycotina</taxon>
        <taxon>Leotiomycetes</taxon>
        <taxon>Helotiales</taxon>
        <taxon>Helotiaceae</taxon>
        <taxon>Glarea</taxon>
    </lineage>
</organism>
<gene>
    <name evidence="1" type="ORF">M7I_7208</name>
</gene>
<evidence type="ECO:0000313" key="2">
    <source>
        <dbReference type="Proteomes" id="UP000005446"/>
    </source>
</evidence>
<evidence type="ECO:0000313" key="1">
    <source>
        <dbReference type="EMBL" id="EHK97066.1"/>
    </source>
</evidence>
<accession>H0EWN6</accession>
<sequence>MLRSQDQWLAQKTITARGYTARYPRSDLYDVSRAFKVIRLPPGSRRMAGLRSGH</sequence>
<dbReference type="HOGENOM" id="CLU_3050492_0_0_1"/>
<dbReference type="InParanoid" id="H0EWN6"/>
<dbReference type="EMBL" id="AGUE01000211">
    <property type="protein sequence ID" value="EHK97066.1"/>
    <property type="molecule type" value="Genomic_DNA"/>
</dbReference>
<keyword evidence="2" id="KW-1185">Reference proteome</keyword>
<dbReference type="Proteomes" id="UP000005446">
    <property type="component" value="Unassembled WGS sequence"/>
</dbReference>
<comment type="caution">
    <text evidence="1">The sequence shown here is derived from an EMBL/GenBank/DDBJ whole genome shotgun (WGS) entry which is preliminary data.</text>
</comment>
<name>H0EWN6_GLAL7</name>